<evidence type="ECO:0000313" key="1">
    <source>
        <dbReference type="EMBL" id="KKL76578.1"/>
    </source>
</evidence>
<gene>
    <name evidence="1" type="ORF">LCGC14_2043540</name>
</gene>
<proteinExistence type="predicted"/>
<reference evidence="1" key="1">
    <citation type="journal article" date="2015" name="Nature">
        <title>Complex archaea that bridge the gap between prokaryotes and eukaryotes.</title>
        <authorList>
            <person name="Spang A."/>
            <person name="Saw J.H."/>
            <person name="Jorgensen S.L."/>
            <person name="Zaremba-Niedzwiedzka K."/>
            <person name="Martijn J."/>
            <person name="Lind A.E."/>
            <person name="van Eijk R."/>
            <person name="Schleper C."/>
            <person name="Guy L."/>
            <person name="Ettema T.J."/>
        </authorList>
    </citation>
    <scope>NUCLEOTIDE SEQUENCE</scope>
</reference>
<comment type="caution">
    <text evidence="1">The sequence shown here is derived from an EMBL/GenBank/DDBJ whole genome shotgun (WGS) entry which is preliminary data.</text>
</comment>
<name>A0A0F9ER10_9ZZZZ</name>
<feature type="non-terminal residue" evidence="1">
    <location>
        <position position="1"/>
    </location>
</feature>
<dbReference type="EMBL" id="LAZR01024003">
    <property type="protein sequence ID" value="KKL76578.1"/>
    <property type="molecule type" value="Genomic_DNA"/>
</dbReference>
<dbReference type="AlphaFoldDB" id="A0A0F9ER10"/>
<accession>A0A0F9ER10</accession>
<organism evidence="1">
    <name type="scientific">marine sediment metagenome</name>
    <dbReference type="NCBI Taxonomy" id="412755"/>
    <lineage>
        <taxon>unclassified sequences</taxon>
        <taxon>metagenomes</taxon>
        <taxon>ecological metagenomes</taxon>
    </lineage>
</organism>
<sequence length="56" mass="6600">RDTRPEYFMVGEWPGQGTRTLMNLETGINEQISTENLENFRLTTSIIRLVNERMQL</sequence>
<protein>
    <submittedName>
        <fullName evidence="1">Uncharacterized protein</fullName>
    </submittedName>
</protein>